<sequence>MSAEQAVEQAYRDEWSRLLALLVTRLRRFDVAEDSLQDAFVAAARVWPEQGVPDRPAAWLWTTAYRRALDRMRKEEADARRLPLLIADPVPAADQAEPGEDADVPDERLRLLFACCHPALRADARAALMLRFVAGLSTAEIARLFLVSEPTMAARLTRAKAKMAVAGIPLRAPSAEDLPDRLDVVLKVIYLIFTEGYRATTGPELIRPRLASEAIRLAYVVGELLPAEPRTAALLALMLLQHARRDARLGPAGELVLLPDQDRTLWRHDEIARGVSLLGLLEAVPMPGEYHLQALIAAEHAKPPPTDWTRIARLYAELERRDPSPMIRLNRAVAVAESGSPEAGLALLDGLDAALRDSHLLPTVRAELLSRLGRRAEAVAAFDAALALVRTDPERDHLNRRRAEQS</sequence>
<dbReference type="InterPro" id="IPR046531">
    <property type="entry name" value="DUF6596"/>
</dbReference>
<feature type="domain" description="DUF6596" evidence="7">
    <location>
        <begin position="181"/>
        <end position="278"/>
    </location>
</feature>
<dbReference type="PANTHER" id="PTHR47756:SF2">
    <property type="entry name" value="BLL6612 PROTEIN"/>
    <property type="match status" value="1"/>
</dbReference>
<comment type="caution">
    <text evidence="8">The sequence shown here is derived from an EMBL/GenBank/DDBJ whole genome shotgun (WGS) entry which is preliminary data.</text>
</comment>
<dbReference type="SUPFAM" id="SSF88659">
    <property type="entry name" value="Sigma3 and sigma4 domains of RNA polymerase sigma factors"/>
    <property type="match status" value="1"/>
</dbReference>
<feature type="domain" description="RNA polymerase sigma-70 region 2" evidence="5">
    <location>
        <begin position="16"/>
        <end position="75"/>
    </location>
</feature>
<dbReference type="InterPro" id="IPR013324">
    <property type="entry name" value="RNA_pol_sigma_r3/r4-like"/>
</dbReference>
<dbReference type="InterPro" id="IPR014284">
    <property type="entry name" value="RNA_pol_sigma-70_dom"/>
</dbReference>
<proteinExistence type="inferred from homology"/>
<comment type="similarity">
    <text evidence="1">Belongs to the sigma-70 factor family. ECF subfamily.</text>
</comment>
<keyword evidence="9" id="KW-1185">Reference proteome</keyword>
<dbReference type="Gene3D" id="1.10.1740.10">
    <property type="match status" value="1"/>
</dbReference>
<evidence type="ECO:0000259" key="5">
    <source>
        <dbReference type="Pfam" id="PF04542"/>
    </source>
</evidence>
<keyword evidence="3" id="KW-0731">Sigma factor</keyword>
<dbReference type="InterPro" id="IPR036388">
    <property type="entry name" value="WH-like_DNA-bd_sf"/>
</dbReference>
<evidence type="ECO:0000313" key="9">
    <source>
        <dbReference type="Proteomes" id="UP001602245"/>
    </source>
</evidence>
<dbReference type="Pfam" id="PF08281">
    <property type="entry name" value="Sigma70_r4_2"/>
    <property type="match status" value="1"/>
</dbReference>
<accession>A0ABW6WID4</accession>
<gene>
    <name evidence="8" type="ORF">ACFY35_22170</name>
</gene>
<dbReference type="SUPFAM" id="SSF88946">
    <property type="entry name" value="Sigma2 domain of RNA polymerase sigma factors"/>
    <property type="match status" value="1"/>
</dbReference>
<evidence type="ECO:0000256" key="1">
    <source>
        <dbReference type="ARBA" id="ARBA00010641"/>
    </source>
</evidence>
<dbReference type="InterPro" id="IPR013249">
    <property type="entry name" value="RNA_pol_sigma70_r4_t2"/>
</dbReference>
<dbReference type="NCBIfam" id="TIGR02937">
    <property type="entry name" value="sigma70-ECF"/>
    <property type="match status" value="1"/>
</dbReference>
<dbReference type="RefSeq" id="WP_026205380.1">
    <property type="nucleotide sequence ID" value="NZ_JBIAZU010000004.1"/>
</dbReference>
<evidence type="ECO:0000313" key="8">
    <source>
        <dbReference type="EMBL" id="MFF5292155.1"/>
    </source>
</evidence>
<dbReference type="InterPro" id="IPR013325">
    <property type="entry name" value="RNA_pol_sigma_r2"/>
</dbReference>
<keyword evidence="2" id="KW-0805">Transcription regulation</keyword>
<organism evidence="8 9">
    <name type="scientific">Paractinoplanes globisporus</name>
    <dbReference type="NCBI Taxonomy" id="113565"/>
    <lineage>
        <taxon>Bacteria</taxon>
        <taxon>Bacillati</taxon>
        <taxon>Actinomycetota</taxon>
        <taxon>Actinomycetes</taxon>
        <taxon>Micromonosporales</taxon>
        <taxon>Micromonosporaceae</taxon>
        <taxon>Paractinoplanes</taxon>
    </lineage>
</organism>
<evidence type="ECO:0000259" key="7">
    <source>
        <dbReference type="Pfam" id="PF20239"/>
    </source>
</evidence>
<feature type="domain" description="RNA polymerase sigma factor 70 region 4 type 2" evidence="6">
    <location>
        <begin position="112"/>
        <end position="163"/>
    </location>
</feature>
<dbReference type="InterPro" id="IPR007627">
    <property type="entry name" value="RNA_pol_sigma70_r2"/>
</dbReference>
<evidence type="ECO:0000259" key="6">
    <source>
        <dbReference type="Pfam" id="PF08281"/>
    </source>
</evidence>
<dbReference type="PANTHER" id="PTHR47756">
    <property type="entry name" value="BLL6612 PROTEIN-RELATED"/>
    <property type="match status" value="1"/>
</dbReference>
<keyword evidence="4" id="KW-0804">Transcription</keyword>
<dbReference type="Proteomes" id="UP001602245">
    <property type="component" value="Unassembled WGS sequence"/>
</dbReference>
<protein>
    <submittedName>
        <fullName evidence="8">RNA polymerase sigma factor</fullName>
    </submittedName>
</protein>
<dbReference type="Pfam" id="PF04542">
    <property type="entry name" value="Sigma70_r2"/>
    <property type="match status" value="1"/>
</dbReference>
<reference evidence="8 9" key="1">
    <citation type="submission" date="2024-10" db="EMBL/GenBank/DDBJ databases">
        <title>The Natural Products Discovery Center: Release of the First 8490 Sequenced Strains for Exploring Actinobacteria Biosynthetic Diversity.</title>
        <authorList>
            <person name="Kalkreuter E."/>
            <person name="Kautsar S.A."/>
            <person name="Yang D."/>
            <person name="Bader C.D."/>
            <person name="Teijaro C.N."/>
            <person name="Fluegel L."/>
            <person name="Davis C.M."/>
            <person name="Simpson J.R."/>
            <person name="Lauterbach L."/>
            <person name="Steele A.D."/>
            <person name="Gui C."/>
            <person name="Meng S."/>
            <person name="Li G."/>
            <person name="Viehrig K."/>
            <person name="Ye F."/>
            <person name="Su P."/>
            <person name="Kiefer A.F."/>
            <person name="Nichols A."/>
            <person name="Cepeda A.J."/>
            <person name="Yan W."/>
            <person name="Fan B."/>
            <person name="Jiang Y."/>
            <person name="Adhikari A."/>
            <person name="Zheng C.-J."/>
            <person name="Schuster L."/>
            <person name="Cowan T.M."/>
            <person name="Smanski M.J."/>
            <person name="Chevrette M.G."/>
            <person name="De Carvalho L.P.S."/>
            <person name="Shen B."/>
        </authorList>
    </citation>
    <scope>NUCLEOTIDE SEQUENCE [LARGE SCALE GENOMIC DNA]</scope>
    <source>
        <strain evidence="8 9">NPDC000087</strain>
    </source>
</reference>
<evidence type="ECO:0000256" key="4">
    <source>
        <dbReference type="ARBA" id="ARBA00023163"/>
    </source>
</evidence>
<dbReference type="Gene3D" id="1.10.10.10">
    <property type="entry name" value="Winged helix-like DNA-binding domain superfamily/Winged helix DNA-binding domain"/>
    <property type="match status" value="1"/>
</dbReference>
<name>A0ABW6WID4_9ACTN</name>
<evidence type="ECO:0000256" key="2">
    <source>
        <dbReference type="ARBA" id="ARBA00023015"/>
    </source>
</evidence>
<evidence type="ECO:0000256" key="3">
    <source>
        <dbReference type="ARBA" id="ARBA00023082"/>
    </source>
</evidence>
<dbReference type="EMBL" id="JBIAZU010000004">
    <property type="protein sequence ID" value="MFF5292155.1"/>
    <property type="molecule type" value="Genomic_DNA"/>
</dbReference>
<dbReference type="Pfam" id="PF20239">
    <property type="entry name" value="DUF6596"/>
    <property type="match status" value="1"/>
</dbReference>